<sequence>MAGSYEDRILRVVKYIHDHPAGDLSLDRLADVAAMSRFHWHRVFHAMMGETCAEMVRRVRLHQAALRLVQGTDPVAEVATQVGYPTPQSFGRAFRAAYGLTPLAFRKQGVPLVALRQMKPEEFKVFDVKIEERGALRLAGWEHQGSYMGIGAKFEELAALATARGLWEKTCGMAGIYCGDPTEMPEEQLRSFAALILRDGQDLPEGLEERGYAAGRVAVLVFKGPYSSMAEAYQYLYGRWLPESGEEAADAAPYEVYLNSPADTPAEELLTQLCVLLK</sequence>
<keyword evidence="2" id="KW-0238">DNA-binding</keyword>
<dbReference type="SUPFAM" id="SSF46689">
    <property type="entry name" value="Homeodomain-like"/>
    <property type="match status" value="2"/>
</dbReference>
<dbReference type="InterPro" id="IPR020449">
    <property type="entry name" value="Tscrpt_reg_AraC-type_HTH"/>
</dbReference>
<dbReference type="EMBL" id="CYSC01000047">
    <property type="protein sequence ID" value="CUH74374.1"/>
    <property type="molecule type" value="Genomic_DNA"/>
</dbReference>
<dbReference type="PROSITE" id="PS00041">
    <property type="entry name" value="HTH_ARAC_FAMILY_1"/>
    <property type="match status" value="1"/>
</dbReference>
<keyword evidence="7" id="KW-1185">Reference proteome</keyword>
<evidence type="ECO:0000313" key="7">
    <source>
        <dbReference type="Proteomes" id="UP000051086"/>
    </source>
</evidence>
<dbReference type="Pfam" id="PF12833">
    <property type="entry name" value="HTH_18"/>
    <property type="match status" value="1"/>
</dbReference>
<dbReference type="SMART" id="SM00342">
    <property type="entry name" value="HTH_ARAC"/>
    <property type="match status" value="1"/>
</dbReference>
<dbReference type="GO" id="GO:0043565">
    <property type="term" value="F:sequence-specific DNA binding"/>
    <property type="evidence" value="ECO:0007669"/>
    <property type="project" value="InterPro"/>
</dbReference>
<dbReference type="InterPro" id="IPR011256">
    <property type="entry name" value="Reg_factor_effector_dom_sf"/>
</dbReference>
<dbReference type="InterPro" id="IPR018060">
    <property type="entry name" value="HTH_AraC"/>
</dbReference>
<dbReference type="AlphaFoldDB" id="A0A0P1GDQ8"/>
<dbReference type="Proteomes" id="UP000051887">
    <property type="component" value="Unassembled WGS sequence"/>
</dbReference>
<dbReference type="RefSeq" id="WP_058245491.1">
    <property type="nucleotide sequence ID" value="NZ_CYSB01000010.1"/>
</dbReference>
<dbReference type="Gene3D" id="1.10.10.60">
    <property type="entry name" value="Homeodomain-like"/>
    <property type="match status" value="2"/>
</dbReference>
<dbReference type="PANTHER" id="PTHR40055:SF1">
    <property type="entry name" value="TRANSCRIPTIONAL REGULATOR YGIV-RELATED"/>
    <property type="match status" value="1"/>
</dbReference>
<dbReference type="InterPro" id="IPR029442">
    <property type="entry name" value="GyrI-like"/>
</dbReference>
<dbReference type="GO" id="GO:0032259">
    <property type="term" value="P:methylation"/>
    <property type="evidence" value="ECO:0007669"/>
    <property type="project" value="UniProtKB-KW"/>
</dbReference>
<dbReference type="PROSITE" id="PS01124">
    <property type="entry name" value="HTH_ARAC_FAMILY_2"/>
    <property type="match status" value="1"/>
</dbReference>
<dbReference type="Proteomes" id="UP000051086">
    <property type="component" value="Unassembled WGS sequence"/>
</dbReference>
<gene>
    <name evidence="6" type="primary">adaA</name>
    <name evidence="5" type="ORF">TL5118_00863</name>
    <name evidence="6" type="ORF">TL5120_04194</name>
</gene>
<dbReference type="Gene3D" id="3.20.80.10">
    <property type="entry name" value="Regulatory factor, effector binding domain"/>
    <property type="match status" value="1"/>
</dbReference>
<evidence type="ECO:0000256" key="2">
    <source>
        <dbReference type="ARBA" id="ARBA00023125"/>
    </source>
</evidence>
<dbReference type="PANTHER" id="PTHR40055">
    <property type="entry name" value="TRANSCRIPTIONAL REGULATOR YGIV-RELATED"/>
    <property type="match status" value="1"/>
</dbReference>
<evidence type="ECO:0000256" key="1">
    <source>
        <dbReference type="ARBA" id="ARBA00023015"/>
    </source>
</evidence>
<dbReference type="EC" id="2.1.1.-" evidence="6"/>
<protein>
    <submittedName>
        <fullName evidence="6">Methylphosphotriester-DNA--protein-cysteine S-methyltransferase</fullName>
        <ecNumber evidence="6">2.1.1.-</ecNumber>
    </submittedName>
</protein>
<dbReference type="OrthoDB" id="9816011at2"/>
<keyword evidence="6" id="KW-0489">Methyltransferase</keyword>
<dbReference type="InterPro" id="IPR050908">
    <property type="entry name" value="SmbC-like"/>
</dbReference>
<keyword evidence="3" id="KW-0804">Transcription</keyword>
<name>A0A0P1GDQ8_9RHOB</name>
<evidence type="ECO:0000256" key="3">
    <source>
        <dbReference type="ARBA" id="ARBA00023163"/>
    </source>
</evidence>
<dbReference type="InterPro" id="IPR010499">
    <property type="entry name" value="AraC_E-bd"/>
</dbReference>
<reference evidence="6 8" key="2">
    <citation type="submission" date="2015-09" db="EMBL/GenBank/DDBJ databases">
        <authorList>
            <consortium name="Swine Surveillance"/>
        </authorList>
    </citation>
    <scope>NUCLEOTIDE SEQUENCE [LARGE SCALE GENOMIC DNA]</scope>
    <source>
        <strain evidence="6 8">5120</strain>
    </source>
</reference>
<proteinExistence type="predicted"/>
<evidence type="ECO:0000313" key="8">
    <source>
        <dbReference type="Proteomes" id="UP000051887"/>
    </source>
</evidence>
<feature type="domain" description="HTH araC/xylS-type" evidence="4">
    <location>
        <begin position="10"/>
        <end position="108"/>
    </location>
</feature>
<evidence type="ECO:0000313" key="5">
    <source>
        <dbReference type="EMBL" id="CUH64386.1"/>
    </source>
</evidence>
<dbReference type="GO" id="GO:0003700">
    <property type="term" value="F:DNA-binding transcription factor activity"/>
    <property type="evidence" value="ECO:0007669"/>
    <property type="project" value="InterPro"/>
</dbReference>
<dbReference type="SUPFAM" id="SSF55136">
    <property type="entry name" value="Probable bacterial effector-binding domain"/>
    <property type="match status" value="1"/>
</dbReference>
<dbReference type="InterPro" id="IPR009057">
    <property type="entry name" value="Homeodomain-like_sf"/>
</dbReference>
<evidence type="ECO:0000259" key="4">
    <source>
        <dbReference type="PROSITE" id="PS01124"/>
    </source>
</evidence>
<keyword evidence="6" id="KW-0808">Transferase</keyword>
<dbReference type="GO" id="GO:0008168">
    <property type="term" value="F:methyltransferase activity"/>
    <property type="evidence" value="ECO:0007669"/>
    <property type="project" value="UniProtKB-KW"/>
</dbReference>
<dbReference type="SMART" id="SM00871">
    <property type="entry name" value="AraC_E_bind"/>
    <property type="match status" value="1"/>
</dbReference>
<reference evidence="5 7" key="1">
    <citation type="submission" date="2015-09" db="EMBL/GenBank/DDBJ databases">
        <authorList>
            <person name="Rodrigo-Torres L."/>
            <person name="Arahal D.R."/>
        </authorList>
    </citation>
    <scope>NUCLEOTIDE SEQUENCE [LARGE SCALE GENOMIC DNA]</scope>
    <source>
        <strain evidence="5 7">CECT 5118</strain>
    </source>
</reference>
<evidence type="ECO:0000313" key="6">
    <source>
        <dbReference type="EMBL" id="CUH74374.1"/>
    </source>
</evidence>
<dbReference type="InterPro" id="IPR018062">
    <property type="entry name" value="HTH_AraC-typ_CS"/>
</dbReference>
<dbReference type="Pfam" id="PF06445">
    <property type="entry name" value="GyrI-like"/>
    <property type="match status" value="1"/>
</dbReference>
<dbReference type="EMBL" id="CYSB01000010">
    <property type="protein sequence ID" value="CUH64386.1"/>
    <property type="molecule type" value="Genomic_DNA"/>
</dbReference>
<keyword evidence="1" id="KW-0805">Transcription regulation</keyword>
<organism evidence="6 8">
    <name type="scientific">Thalassovita autumnalis</name>
    <dbReference type="NCBI Taxonomy" id="2072972"/>
    <lineage>
        <taxon>Bacteria</taxon>
        <taxon>Pseudomonadati</taxon>
        <taxon>Pseudomonadota</taxon>
        <taxon>Alphaproteobacteria</taxon>
        <taxon>Rhodobacterales</taxon>
        <taxon>Roseobacteraceae</taxon>
        <taxon>Thalassovita</taxon>
    </lineage>
</organism>
<dbReference type="PRINTS" id="PR00032">
    <property type="entry name" value="HTHARAC"/>
</dbReference>
<accession>A0A0P1GDQ8</accession>